<keyword evidence="2 3" id="KW-0342">GTP-binding</keyword>
<dbReference type="PANTHER" id="PTHR11711">
    <property type="entry name" value="ADP RIBOSYLATION FACTOR-RELATED"/>
    <property type="match status" value="1"/>
</dbReference>
<organism evidence="4 5">
    <name type="scientific">Mya arenaria</name>
    <name type="common">Soft-shell clam</name>
    <dbReference type="NCBI Taxonomy" id="6604"/>
    <lineage>
        <taxon>Eukaryota</taxon>
        <taxon>Metazoa</taxon>
        <taxon>Spiralia</taxon>
        <taxon>Lophotrochozoa</taxon>
        <taxon>Mollusca</taxon>
        <taxon>Bivalvia</taxon>
        <taxon>Autobranchia</taxon>
        <taxon>Heteroconchia</taxon>
        <taxon>Euheterodonta</taxon>
        <taxon>Imparidentia</taxon>
        <taxon>Neoheterodontei</taxon>
        <taxon>Myida</taxon>
        <taxon>Myoidea</taxon>
        <taxon>Myidae</taxon>
        <taxon>Mya</taxon>
    </lineage>
</organism>
<dbReference type="CDD" id="cd00878">
    <property type="entry name" value="Arf_Arl"/>
    <property type="match status" value="1"/>
</dbReference>
<sequence length="188" mass="20864">MGGLASKLSKVFSPFKNCPARIAMIGLDGAGKTTILYRFKLNETISTIPTIGFNVETLTPTKGLELTVWDMGGQERMRPLWRMYLRGTDGVMFVVDSGDRERIPEAKEELLRLLDTQEMKNVPLVVIANKQDLPGAVDAKDMTKRLQLPQMSARPWVIHSACATTGEGICESMESLAKMVKEYKAKGK</sequence>
<protein>
    <submittedName>
        <fullName evidence="4">ARF-like protein</fullName>
    </submittedName>
</protein>
<dbReference type="InterPro" id="IPR024156">
    <property type="entry name" value="Small_GTPase_ARF"/>
</dbReference>
<proteinExistence type="inferred from homology"/>
<evidence type="ECO:0000256" key="1">
    <source>
        <dbReference type="ARBA" id="ARBA00022741"/>
    </source>
</evidence>
<evidence type="ECO:0000313" key="4">
    <source>
        <dbReference type="EMBL" id="WAR19394.1"/>
    </source>
</evidence>
<dbReference type="PROSITE" id="PS51419">
    <property type="entry name" value="RAB"/>
    <property type="match status" value="1"/>
</dbReference>
<dbReference type="Pfam" id="PF00025">
    <property type="entry name" value="Arf"/>
    <property type="match status" value="1"/>
</dbReference>
<evidence type="ECO:0000313" key="5">
    <source>
        <dbReference type="Proteomes" id="UP001164746"/>
    </source>
</evidence>
<accession>A0ABY7FDE3</accession>
<name>A0ABY7FDE3_MYAAR</name>
<keyword evidence="5" id="KW-1185">Reference proteome</keyword>
<dbReference type="SMART" id="SM00178">
    <property type="entry name" value="SAR"/>
    <property type="match status" value="1"/>
</dbReference>
<dbReference type="PRINTS" id="PR00328">
    <property type="entry name" value="SAR1GTPBP"/>
</dbReference>
<keyword evidence="1 3" id="KW-0547">Nucleotide-binding</keyword>
<dbReference type="InterPro" id="IPR006689">
    <property type="entry name" value="Small_GTPase_ARF/SAR"/>
</dbReference>
<dbReference type="Gene3D" id="3.40.50.300">
    <property type="entry name" value="P-loop containing nucleotide triphosphate hydrolases"/>
    <property type="match status" value="1"/>
</dbReference>
<dbReference type="SMART" id="SM00175">
    <property type="entry name" value="RAB"/>
    <property type="match status" value="1"/>
</dbReference>
<evidence type="ECO:0000256" key="2">
    <source>
        <dbReference type="ARBA" id="ARBA00023134"/>
    </source>
</evidence>
<dbReference type="SUPFAM" id="SSF52540">
    <property type="entry name" value="P-loop containing nucleoside triphosphate hydrolases"/>
    <property type="match status" value="1"/>
</dbReference>
<dbReference type="PROSITE" id="PS51417">
    <property type="entry name" value="ARF"/>
    <property type="match status" value="1"/>
</dbReference>
<comment type="similarity">
    <text evidence="3">Belongs to the small GTPase superfamily. Arf family.</text>
</comment>
<dbReference type="InterPro" id="IPR005225">
    <property type="entry name" value="Small_GTP-bd"/>
</dbReference>
<dbReference type="InterPro" id="IPR027417">
    <property type="entry name" value="P-loop_NTPase"/>
</dbReference>
<dbReference type="NCBIfam" id="TIGR00231">
    <property type="entry name" value="small_GTP"/>
    <property type="match status" value="1"/>
</dbReference>
<gene>
    <name evidence="4" type="ORF">MAR_001232</name>
</gene>
<dbReference type="EMBL" id="CP111022">
    <property type="protein sequence ID" value="WAR19394.1"/>
    <property type="molecule type" value="Genomic_DNA"/>
</dbReference>
<dbReference type="Proteomes" id="UP001164746">
    <property type="component" value="Chromosome 11"/>
</dbReference>
<evidence type="ECO:0000256" key="3">
    <source>
        <dbReference type="RuleBase" id="RU003925"/>
    </source>
</evidence>
<dbReference type="SMART" id="SM00177">
    <property type="entry name" value="ARF"/>
    <property type="match status" value="1"/>
</dbReference>
<reference evidence="4" key="1">
    <citation type="submission" date="2022-11" db="EMBL/GenBank/DDBJ databases">
        <title>Centuries of genome instability and evolution in soft-shell clam transmissible cancer (bioRxiv).</title>
        <authorList>
            <person name="Hart S.F.M."/>
            <person name="Yonemitsu M.A."/>
            <person name="Giersch R.M."/>
            <person name="Beal B.F."/>
            <person name="Arriagada G."/>
            <person name="Davis B.W."/>
            <person name="Ostrander E.A."/>
            <person name="Goff S.P."/>
            <person name="Metzger M.J."/>
        </authorList>
    </citation>
    <scope>NUCLEOTIDE SEQUENCE</scope>
    <source>
        <strain evidence="4">MELC-2E11</strain>
        <tissue evidence="4">Siphon/mantle</tissue>
    </source>
</reference>